<evidence type="ECO:0000256" key="2">
    <source>
        <dbReference type="ARBA" id="ARBA00022737"/>
    </source>
</evidence>
<keyword evidence="3" id="KW-0106">Calcium</keyword>
<evidence type="ECO:0000256" key="3">
    <source>
        <dbReference type="ARBA" id="ARBA00022837"/>
    </source>
</evidence>
<dbReference type="AlphaFoldDB" id="A0A1K2IS40"/>
<dbReference type="Pfam" id="PF00932">
    <property type="entry name" value="LTD"/>
    <property type="match status" value="1"/>
</dbReference>
<dbReference type="InterPro" id="IPR001322">
    <property type="entry name" value="Lamin_tail_dom"/>
</dbReference>
<evidence type="ECO:0000313" key="5">
    <source>
        <dbReference type="EMBL" id="SFZ95126.1"/>
    </source>
</evidence>
<dbReference type="PROSITE" id="PS51257">
    <property type="entry name" value="PROKAR_LIPOPROTEIN"/>
    <property type="match status" value="1"/>
</dbReference>
<accession>A0A1K2IS40</accession>
<feature type="domain" description="LTD" evidence="4">
    <location>
        <begin position="167"/>
        <end position="291"/>
    </location>
</feature>
<dbReference type="SUPFAM" id="SSF74853">
    <property type="entry name" value="Lamin A/C globular tail domain"/>
    <property type="match status" value="1"/>
</dbReference>
<name>A0A1K2IS40_9FLAO</name>
<keyword evidence="1" id="KW-0732">Signal</keyword>
<dbReference type="Proteomes" id="UP000182544">
    <property type="component" value="Unassembled WGS sequence"/>
</dbReference>
<dbReference type="RefSeq" id="WP_072403724.1">
    <property type="nucleotide sequence ID" value="NZ_FPKV01000008.1"/>
</dbReference>
<keyword evidence="2" id="KW-0677">Repeat</keyword>
<sequence>MNTNSFKLIRFLPIIALSILFSCTTDDVNPALIDVNASDTNLSEANGVIILTATLNVSATENITIPFSVEGSANSEEDYTISASQFIINKGTTSAEITITSIQDSNVEGVETLDISISPINNVIMLSVYQINILVLDDDSDTDNDGVLDADDNCPEIPGEIDNNGCPFLGFLINEVLYDPDADSAGDANGDGTRDANDDEFIEFFNSGPEFDLSGYTISDADQVRHIFPTGTILPVNAVLVVFGGGTPTGNFGGAIVQTASEGALNMTNSGDFMTLSDPSGNIVVTFDIAPLSGNPNESYTRNPDLTGDFVQHASVDEANGALFSPGTKINGDSF</sequence>
<keyword evidence="6" id="KW-1185">Reference proteome</keyword>
<dbReference type="InterPro" id="IPR038081">
    <property type="entry name" value="CalX-like_sf"/>
</dbReference>
<dbReference type="OrthoDB" id="1522982at2"/>
<dbReference type="Pfam" id="PF03160">
    <property type="entry name" value="Calx-beta"/>
    <property type="match status" value="1"/>
</dbReference>
<dbReference type="InterPro" id="IPR036415">
    <property type="entry name" value="Lamin_tail_dom_sf"/>
</dbReference>
<dbReference type="EMBL" id="FPKV01000008">
    <property type="protein sequence ID" value="SFZ95126.1"/>
    <property type="molecule type" value="Genomic_DNA"/>
</dbReference>
<dbReference type="PROSITE" id="PS51841">
    <property type="entry name" value="LTD"/>
    <property type="match status" value="1"/>
</dbReference>
<dbReference type="GO" id="GO:0016020">
    <property type="term" value="C:membrane"/>
    <property type="evidence" value="ECO:0007669"/>
    <property type="project" value="InterPro"/>
</dbReference>
<protein>
    <submittedName>
        <fullName evidence="5">Calx-beta domain-containing protein</fullName>
    </submittedName>
</protein>
<reference evidence="5 6" key="1">
    <citation type="submission" date="2016-10" db="EMBL/GenBank/DDBJ databases">
        <authorList>
            <person name="de Groot N.N."/>
        </authorList>
    </citation>
    <scope>NUCLEOTIDE SEQUENCE [LARGE SCALE GENOMIC DNA]</scope>
    <source>
        <strain evidence="5 6">DSM 18180</strain>
    </source>
</reference>
<proteinExistence type="predicted"/>
<dbReference type="Gene3D" id="2.60.40.2030">
    <property type="match status" value="1"/>
</dbReference>
<gene>
    <name evidence="5" type="ORF">SAMN05428642_1087</name>
</gene>
<evidence type="ECO:0000256" key="1">
    <source>
        <dbReference type="ARBA" id="ARBA00022729"/>
    </source>
</evidence>
<dbReference type="InterPro" id="IPR003644">
    <property type="entry name" value="Calx_beta"/>
</dbReference>
<organism evidence="5 6">
    <name type="scientific">Flaviramulus basaltis</name>
    <dbReference type="NCBI Taxonomy" id="369401"/>
    <lineage>
        <taxon>Bacteria</taxon>
        <taxon>Pseudomonadati</taxon>
        <taxon>Bacteroidota</taxon>
        <taxon>Flavobacteriia</taxon>
        <taxon>Flavobacteriales</taxon>
        <taxon>Flavobacteriaceae</taxon>
        <taxon>Flaviramulus</taxon>
    </lineage>
</organism>
<dbReference type="GO" id="GO:0007154">
    <property type="term" value="P:cell communication"/>
    <property type="evidence" value="ECO:0007669"/>
    <property type="project" value="InterPro"/>
</dbReference>
<evidence type="ECO:0000259" key="4">
    <source>
        <dbReference type="PROSITE" id="PS51841"/>
    </source>
</evidence>
<evidence type="ECO:0000313" key="6">
    <source>
        <dbReference type="Proteomes" id="UP000182544"/>
    </source>
</evidence>
<dbReference type="STRING" id="369401.SAMN05428642_1087"/>
<dbReference type="SUPFAM" id="SSF141072">
    <property type="entry name" value="CalX-like"/>
    <property type="match status" value="1"/>
</dbReference>